<accession>A0AAJ2UKF7</accession>
<dbReference type="RefSeq" id="WP_319690041.1">
    <property type="nucleotide sequence ID" value="NZ_JARAWN010000026.1"/>
</dbReference>
<protein>
    <submittedName>
        <fullName evidence="2">Uncharacterized protein</fullName>
    </submittedName>
</protein>
<sequence>MQRNRPPSPAGDRHRRGSARFATTCAPLFCAMSLLVDWDAGSLTLPRALLWITLSAVVLIVLLPPRVAAGPGRLTVSGLWREHTVCTDALVAARQYGVVSSCLVLHDTHGHHLEVDPDVLAANPLIWHELDTGVRRSVERGTLLQGADVLEQLGHRIDDETTRAVLRASGLS</sequence>
<keyword evidence="1" id="KW-0812">Transmembrane</keyword>
<gene>
    <name evidence="2" type="ORF">PV367_06930</name>
</gene>
<keyword evidence="1" id="KW-0472">Membrane</keyword>
<keyword evidence="1" id="KW-1133">Transmembrane helix</keyword>
<evidence type="ECO:0000256" key="1">
    <source>
        <dbReference type="SAM" id="Phobius"/>
    </source>
</evidence>
<comment type="caution">
    <text evidence="2">The sequence shown here is derived from an EMBL/GenBank/DDBJ whole genome shotgun (WGS) entry which is preliminary data.</text>
</comment>
<evidence type="ECO:0000313" key="2">
    <source>
        <dbReference type="EMBL" id="MDX3129541.1"/>
    </source>
</evidence>
<reference evidence="2" key="1">
    <citation type="journal article" date="2023" name="Microb. Genom.">
        <title>Mesoterricola silvestris gen. nov., sp. nov., Mesoterricola sediminis sp. nov., Geothrix oryzae sp. nov., Geothrix edaphica sp. nov., Geothrix rubra sp. nov., and Geothrix limicola sp. nov., six novel members of Acidobacteriota isolated from soils.</title>
        <authorList>
            <person name="Weisberg A.J."/>
            <person name="Pearce E."/>
            <person name="Kramer C.G."/>
            <person name="Chang J.H."/>
            <person name="Clarke C.R."/>
        </authorList>
    </citation>
    <scope>NUCLEOTIDE SEQUENCE</scope>
    <source>
        <strain evidence="2">ND06-05F</strain>
    </source>
</reference>
<proteinExistence type="predicted"/>
<evidence type="ECO:0000313" key="3">
    <source>
        <dbReference type="Proteomes" id="UP001273589"/>
    </source>
</evidence>
<dbReference type="AlphaFoldDB" id="A0AAJ2UKF7"/>
<feature type="transmembrane region" description="Helical" evidence="1">
    <location>
        <begin position="44"/>
        <end position="63"/>
    </location>
</feature>
<dbReference type="Proteomes" id="UP001273589">
    <property type="component" value="Unassembled WGS sequence"/>
</dbReference>
<organism evidence="2 3">
    <name type="scientific">Streptomyces europaeiscabiei</name>
    <dbReference type="NCBI Taxonomy" id="146819"/>
    <lineage>
        <taxon>Bacteria</taxon>
        <taxon>Bacillati</taxon>
        <taxon>Actinomycetota</taxon>
        <taxon>Actinomycetes</taxon>
        <taxon>Kitasatosporales</taxon>
        <taxon>Streptomycetaceae</taxon>
        <taxon>Streptomyces</taxon>
    </lineage>
</organism>
<dbReference type="EMBL" id="JARAWN010000026">
    <property type="protein sequence ID" value="MDX3129541.1"/>
    <property type="molecule type" value="Genomic_DNA"/>
</dbReference>
<feature type="transmembrane region" description="Helical" evidence="1">
    <location>
        <begin position="21"/>
        <end position="38"/>
    </location>
</feature>
<name>A0AAJ2UKF7_9ACTN</name>